<evidence type="ECO:0000256" key="2">
    <source>
        <dbReference type="ARBA" id="ARBA00022741"/>
    </source>
</evidence>
<evidence type="ECO:0000313" key="5">
    <source>
        <dbReference type="EMBL" id="ATH95746.1"/>
    </source>
</evidence>
<dbReference type="InterPro" id="IPR001404">
    <property type="entry name" value="Hsp90_fam"/>
</dbReference>
<dbReference type="Gene3D" id="3.30.230.80">
    <property type="match status" value="1"/>
</dbReference>
<keyword evidence="6" id="KW-1185">Reference proteome</keyword>
<keyword evidence="3" id="KW-0067">ATP-binding</keyword>
<proteinExistence type="inferred from homology"/>
<dbReference type="Gene3D" id="3.30.565.10">
    <property type="entry name" value="Histidine kinase-like ATPase, C-terminal domain"/>
    <property type="match status" value="1"/>
</dbReference>
<dbReference type="InterPro" id="IPR036890">
    <property type="entry name" value="HATPase_C_sf"/>
</dbReference>
<keyword evidence="4" id="KW-0143">Chaperone</keyword>
<dbReference type="SUPFAM" id="SSF55874">
    <property type="entry name" value="ATPase domain of HSP90 chaperone/DNA topoisomerase II/histidine kinase"/>
    <property type="match status" value="1"/>
</dbReference>
<dbReference type="RefSeq" id="WP_016663496.1">
    <property type="nucleotide sequence ID" value="NZ_CP023482.1"/>
</dbReference>
<evidence type="ECO:0000256" key="3">
    <source>
        <dbReference type="ARBA" id="ARBA00022840"/>
    </source>
</evidence>
<protein>
    <submittedName>
        <fullName evidence="5">HSP90 family protein</fullName>
    </submittedName>
</protein>
<dbReference type="Pfam" id="PF13589">
    <property type="entry name" value="HATPase_c_3"/>
    <property type="match status" value="1"/>
</dbReference>
<dbReference type="PIRSF" id="PIRSF002583">
    <property type="entry name" value="Hsp90"/>
    <property type="match status" value="1"/>
</dbReference>
<dbReference type="SUPFAM" id="SSF54211">
    <property type="entry name" value="Ribosomal protein S5 domain 2-like"/>
    <property type="match status" value="1"/>
</dbReference>
<evidence type="ECO:0000256" key="1">
    <source>
        <dbReference type="ARBA" id="ARBA00008239"/>
    </source>
</evidence>
<accession>A0ABN5DL20</accession>
<evidence type="ECO:0000256" key="4">
    <source>
        <dbReference type="ARBA" id="ARBA00023186"/>
    </source>
</evidence>
<dbReference type="PANTHER" id="PTHR11528">
    <property type="entry name" value="HEAT SHOCK PROTEIN 90 FAMILY MEMBER"/>
    <property type="match status" value="1"/>
</dbReference>
<gene>
    <name evidence="5" type="ORF">COP05_00520</name>
</gene>
<dbReference type="InterPro" id="IPR020575">
    <property type="entry name" value="Hsp90_N"/>
</dbReference>
<dbReference type="Proteomes" id="UP000815698">
    <property type="component" value="Chromosome"/>
</dbReference>
<dbReference type="InterPro" id="IPR020568">
    <property type="entry name" value="Ribosomal_Su5_D2-typ_SF"/>
</dbReference>
<dbReference type="PRINTS" id="PR00775">
    <property type="entry name" value="HEATSHOCK90"/>
</dbReference>
<organism evidence="5 6">
    <name type="scientific">Dermabacter jinjuensis</name>
    <dbReference type="NCBI Taxonomy" id="1667168"/>
    <lineage>
        <taxon>Bacteria</taxon>
        <taxon>Bacillati</taxon>
        <taxon>Actinomycetota</taxon>
        <taxon>Actinomycetes</taxon>
        <taxon>Micrococcales</taxon>
        <taxon>Dermabacteraceae</taxon>
        <taxon>Dermabacter</taxon>
    </lineage>
</organism>
<reference evidence="5 6" key="1">
    <citation type="journal article" date="2016" name="Int. J. Syst. Evol. Microbiol.">
        <title>Dermabacter jinjuensis sp. nov., a novel species of the genus Dermabacter isolated from a clinical specimen.</title>
        <authorList>
            <person name="Park Y.K."/>
            <person name="Lee K.M."/>
            <person name="Lee W.K."/>
            <person name="Cho M.J."/>
            <person name="Lee H.S."/>
            <person name="Cho Y.G."/>
            <person name="Lee Y.C."/>
            <person name="Lee W.K."/>
            <person name="Seong W.K."/>
            <person name="Hwang K.J."/>
        </authorList>
    </citation>
    <scope>NUCLEOTIDE SEQUENCE [LARGE SCALE GENOMIC DNA]</scope>
    <source>
        <strain evidence="5 6">32T</strain>
    </source>
</reference>
<dbReference type="EMBL" id="CP023482">
    <property type="protein sequence ID" value="ATH95746.1"/>
    <property type="molecule type" value="Genomic_DNA"/>
</dbReference>
<keyword evidence="2" id="KW-0547">Nucleotide-binding</keyword>
<evidence type="ECO:0000313" key="6">
    <source>
        <dbReference type="Proteomes" id="UP000815698"/>
    </source>
</evidence>
<name>A0ABN5DL20_9MICO</name>
<dbReference type="NCBIfam" id="NF010683">
    <property type="entry name" value="PRK14083.1"/>
    <property type="match status" value="1"/>
</dbReference>
<sequence length="659" mass="71811">MTLPSHPFQVNLHAVVELLSTHIYSNPRVFLRELIQNARDAIMTRIEAGTLTLDDALIQVTPVGPESGELVVTDNGAGMHREEMAELLSTVGQSSKRDIFDLPRTDRLGQFGIGLLSCFMVSDEIVVETRPASGGEASRWVGRSDGTFTLESLEGSAGSHVAVGTSVRLTPRPDARELTSYVRVWELATTFAEFLPVTLEVCGPRGTERFVNRTPFFTRHLSPGVLPSAADAPVEGSEDDLHAWALERDLEHLAEYGTELLGAQPLDIIDISVPETGTRGTAFVLPASPSPGARQATRAYMGGLLVSEALPDLLPEWAFFVRVVLDSTGLTPTASREGFVNDEALAVTKRAIASTLRSWILSLAESDPRGLQRFLAIHDLALRSLAVHDVELARIVLPHFTFETNQGRMLVSEIVEANPRVRYAETTEEFRQLAGVVPSDQVVVNAGYVYEKDLMRMLGETIASASAAPITLGDVIAQFGAVFGPDKEAAERVRAFAETALFGLDCDVQVRAFTPEDVPALYVVDPDVLRSMELRRLEESTSGFWGDLMREVTASSPETERAPEGPDSSLPTLATLVLNWNSPLVKMLAGIESEDQVVASRTVRLIYVQAMLAGHNPLRPADRAILNESLSDMLALSTNLMRRDLSIEDFLEPGEGTES</sequence>
<comment type="similarity">
    <text evidence="1">Belongs to the heat shock protein 90 family.</text>
</comment>